<protein>
    <recommendedName>
        <fullName evidence="4">Oligopeptide/dipeptide ABC transporter C-terminal domain-containing protein</fullName>
    </recommendedName>
</protein>
<dbReference type="NCBIfam" id="TIGR01727">
    <property type="entry name" value="oligo_HPY"/>
    <property type="match status" value="1"/>
</dbReference>
<accession>A0A2R6AVC7</accession>
<dbReference type="Proteomes" id="UP000240322">
    <property type="component" value="Unassembled WGS sequence"/>
</dbReference>
<keyword evidence="2" id="KW-0547">Nucleotide-binding</keyword>
<evidence type="ECO:0000259" key="4">
    <source>
        <dbReference type="Pfam" id="PF08352"/>
    </source>
</evidence>
<dbReference type="GO" id="GO:0015833">
    <property type="term" value="P:peptide transport"/>
    <property type="evidence" value="ECO:0007669"/>
    <property type="project" value="InterPro"/>
</dbReference>
<feature type="domain" description="Oligopeptide/dipeptide ABC transporter C-terminal" evidence="4">
    <location>
        <begin position="6"/>
        <end position="66"/>
    </location>
</feature>
<evidence type="ECO:0000313" key="5">
    <source>
        <dbReference type="EMBL" id="PSN90330.1"/>
    </source>
</evidence>
<evidence type="ECO:0000256" key="2">
    <source>
        <dbReference type="ARBA" id="ARBA00022741"/>
    </source>
</evidence>
<gene>
    <name evidence="5" type="ORF">B9Q03_07095</name>
</gene>
<sequence length="90" mass="9923">MFGKVVEYGRADDVVSNPLHPYTQAIIDAVPLIGKKFVDRELIKGEISSAMNVPSQPRCLDASLHCGSTRLLPVRREPFSACHGLRIFSV</sequence>
<organism evidence="5 6">
    <name type="scientific">Candidatus Marsarchaeota G2 archaeon OSP_D</name>
    <dbReference type="NCBI Taxonomy" id="1978157"/>
    <lineage>
        <taxon>Archaea</taxon>
        <taxon>Candidatus Marsarchaeota</taxon>
        <taxon>Candidatus Marsarchaeota group 2</taxon>
    </lineage>
</organism>
<keyword evidence="1" id="KW-0813">Transport</keyword>
<keyword evidence="3" id="KW-0067">ATP-binding</keyword>
<proteinExistence type="predicted"/>
<evidence type="ECO:0000256" key="3">
    <source>
        <dbReference type="ARBA" id="ARBA00022840"/>
    </source>
</evidence>
<reference evidence="5 6" key="1">
    <citation type="submission" date="2017-04" db="EMBL/GenBank/DDBJ databases">
        <title>Novel microbial lineages endemic to geothermal iron-oxide mats fill important gaps in the evolutionary history of Archaea.</title>
        <authorList>
            <person name="Jay Z.J."/>
            <person name="Beam J.P."/>
            <person name="Dlakic M."/>
            <person name="Rusch D.B."/>
            <person name="Kozubal M.A."/>
            <person name="Inskeep W.P."/>
        </authorList>
    </citation>
    <scope>NUCLEOTIDE SEQUENCE [LARGE SCALE GENOMIC DNA]</scope>
    <source>
        <strain evidence="5">OSP_D</strain>
    </source>
</reference>
<dbReference type="AlphaFoldDB" id="A0A2R6AVC7"/>
<evidence type="ECO:0000256" key="1">
    <source>
        <dbReference type="ARBA" id="ARBA00022448"/>
    </source>
</evidence>
<dbReference type="EMBL" id="NEXE01000064">
    <property type="protein sequence ID" value="PSN90330.1"/>
    <property type="molecule type" value="Genomic_DNA"/>
</dbReference>
<dbReference type="InterPro" id="IPR013563">
    <property type="entry name" value="Oligopep_ABC_C"/>
</dbReference>
<comment type="caution">
    <text evidence="5">The sequence shown here is derived from an EMBL/GenBank/DDBJ whole genome shotgun (WGS) entry which is preliminary data.</text>
</comment>
<dbReference type="InterPro" id="IPR027417">
    <property type="entry name" value="P-loop_NTPase"/>
</dbReference>
<name>A0A2R6AVC7_9ARCH</name>
<dbReference type="Pfam" id="PF08352">
    <property type="entry name" value="oligo_HPY"/>
    <property type="match status" value="1"/>
</dbReference>
<evidence type="ECO:0000313" key="6">
    <source>
        <dbReference type="Proteomes" id="UP000240322"/>
    </source>
</evidence>
<dbReference type="GO" id="GO:0005524">
    <property type="term" value="F:ATP binding"/>
    <property type="evidence" value="ECO:0007669"/>
    <property type="project" value="UniProtKB-KW"/>
</dbReference>
<dbReference type="Gene3D" id="3.40.50.300">
    <property type="entry name" value="P-loop containing nucleotide triphosphate hydrolases"/>
    <property type="match status" value="1"/>
</dbReference>